<protein>
    <submittedName>
        <fullName evidence="1">Uncharacterized protein</fullName>
    </submittedName>
</protein>
<accession>A0A5B0M772</accession>
<dbReference type="EMBL" id="VSWC01000170">
    <property type="protein sequence ID" value="KAA1071694.1"/>
    <property type="molecule type" value="Genomic_DNA"/>
</dbReference>
<sequence length="68" mass="8094">MKLWPIFQTKLVSFIQNHAQKLLTDSSKKRYLSSIYQEIQTGLMAFPSNHVRSHSKAAYWRELVWRAQ</sequence>
<comment type="caution">
    <text evidence="1">The sequence shown here is derived from an EMBL/GenBank/DDBJ whole genome shotgun (WGS) entry which is preliminary data.</text>
</comment>
<name>A0A5B0M772_PUCGR</name>
<organism evidence="1 2">
    <name type="scientific">Puccinia graminis f. sp. tritici</name>
    <dbReference type="NCBI Taxonomy" id="56615"/>
    <lineage>
        <taxon>Eukaryota</taxon>
        <taxon>Fungi</taxon>
        <taxon>Dikarya</taxon>
        <taxon>Basidiomycota</taxon>
        <taxon>Pucciniomycotina</taxon>
        <taxon>Pucciniomycetes</taxon>
        <taxon>Pucciniales</taxon>
        <taxon>Pucciniaceae</taxon>
        <taxon>Puccinia</taxon>
    </lineage>
</organism>
<proteinExistence type="predicted"/>
<reference evidence="1 2" key="1">
    <citation type="submission" date="2019-05" db="EMBL/GenBank/DDBJ databases">
        <title>Emergence of the Ug99 lineage of the wheat stem rust pathogen through somatic hybridization.</title>
        <authorList>
            <person name="Li F."/>
            <person name="Upadhyaya N.M."/>
            <person name="Sperschneider J."/>
            <person name="Matny O."/>
            <person name="Nguyen-Phuc H."/>
            <person name="Mago R."/>
            <person name="Raley C."/>
            <person name="Miller M.E."/>
            <person name="Silverstein K.A.T."/>
            <person name="Henningsen E."/>
            <person name="Hirsch C.D."/>
            <person name="Visser B."/>
            <person name="Pretorius Z.A."/>
            <person name="Steffenson B.J."/>
            <person name="Schwessinger B."/>
            <person name="Dodds P.N."/>
            <person name="Figueroa M."/>
        </authorList>
    </citation>
    <scope>NUCLEOTIDE SEQUENCE [LARGE SCALE GENOMIC DNA]</scope>
    <source>
        <strain evidence="1">21-0</strain>
    </source>
</reference>
<gene>
    <name evidence="1" type="ORF">PGT21_016640</name>
</gene>
<dbReference type="AlphaFoldDB" id="A0A5B0M772"/>
<keyword evidence="2" id="KW-1185">Reference proteome</keyword>
<evidence type="ECO:0000313" key="1">
    <source>
        <dbReference type="EMBL" id="KAA1071694.1"/>
    </source>
</evidence>
<evidence type="ECO:0000313" key="2">
    <source>
        <dbReference type="Proteomes" id="UP000324748"/>
    </source>
</evidence>
<dbReference type="OrthoDB" id="10384896at2759"/>
<dbReference type="Proteomes" id="UP000324748">
    <property type="component" value="Unassembled WGS sequence"/>
</dbReference>